<keyword evidence="3" id="KW-0805">Transcription regulation</keyword>
<dbReference type="InterPro" id="IPR039420">
    <property type="entry name" value="WalR-like"/>
</dbReference>
<dbReference type="PANTHER" id="PTHR48111">
    <property type="entry name" value="REGULATOR OF RPOS"/>
    <property type="match status" value="1"/>
</dbReference>
<evidence type="ECO:0000256" key="2">
    <source>
        <dbReference type="ARBA" id="ARBA00023012"/>
    </source>
</evidence>
<accession>A0ABS7AE73</accession>
<evidence type="ECO:0000259" key="8">
    <source>
        <dbReference type="PROSITE" id="PS50110"/>
    </source>
</evidence>
<dbReference type="Gene3D" id="3.40.50.2300">
    <property type="match status" value="1"/>
</dbReference>
<comment type="caution">
    <text evidence="10">The sequence shown here is derived from an EMBL/GenBank/DDBJ whole genome shotgun (WGS) entry which is preliminary data.</text>
</comment>
<dbReference type="CDD" id="cd17574">
    <property type="entry name" value="REC_OmpR"/>
    <property type="match status" value="1"/>
</dbReference>
<keyword evidence="1 6" id="KW-0597">Phosphoprotein</keyword>
<dbReference type="InterPro" id="IPR001789">
    <property type="entry name" value="Sig_transdc_resp-reg_receiver"/>
</dbReference>
<proteinExistence type="predicted"/>
<dbReference type="SMART" id="SM00862">
    <property type="entry name" value="Trans_reg_C"/>
    <property type="match status" value="1"/>
</dbReference>
<gene>
    <name evidence="10" type="ORF">KPL78_19410</name>
</gene>
<dbReference type="Pfam" id="PF00486">
    <property type="entry name" value="Trans_reg_C"/>
    <property type="match status" value="1"/>
</dbReference>
<evidence type="ECO:0000313" key="10">
    <source>
        <dbReference type="EMBL" id="MBW6400037.1"/>
    </source>
</evidence>
<keyword evidence="11" id="KW-1185">Reference proteome</keyword>
<organism evidence="10 11">
    <name type="scientific">Roseomonas alba</name>
    <dbReference type="NCBI Taxonomy" id="2846776"/>
    <lineage>
        <taxon>Bacteria</taxon>
        <taxon>Pseudomonadati</taxon>
        <taxon>Pseudomonadota</taxon>
        <taxon>Alphaproteobacteria</taxon>
        <taxon>Acetobacterales</taxon>
        <taxon>Roseomonadaceae</taxon>
        <taxon>Roseomonas</taxon>
    </lineage>
</organism>
<dbReference type="Gene3D" id="6.10.250.690">
    <property type="match status" value="1"/>
</dbReference>
<dbReference type="EMBL" id="JAHYBZ010000007">
    <property type="protein sequence ID" value="MBW6400037.1"/>
    <property type="molecule type" value="Genomic_DNA"/>
</dbReference>
<dbReference type="Pfam" id="PF00072">
    <property type="entry name" value="Response_reg"/>
    <property type="match status" value="1"/>
</dbReference>
<evidence type="ECO:0000256" key="5">
    <source>
        <dbReference type="ARBA" id="ARBA00023163"/>
    </source>
</evidence>
<keyword evidence="2" id="KW-0902">Two-component regulatory system</keyword>
<dbReference type="CDD" id="cd00383">
    <property type="entry name" value="trans_reg_C"/>
    <property type="match status" value="1"/>
</dbReference>
<dbReference type="InterPro" id="IPR016032">
    <property type="entry name" value="Sig_transdc_resp-reg_C-effctor"/>
</dbReference>
<evidence type="ECO:0000256" key="6">
    <source>
        <dbReference type="PROSITE-ProRule" id="PRU00169"/>
    </source>
</evidence>
<dbReference type="Gene3D" id="1.10.10.10">
    <property type="entry name" value="Winged helix-like DNA-binding domain superfamily/Winged helix DNA-binding domain"/>
    <property type="match status" value="1"/>
</dbReference>
<dbReference type="InterPro" id="IPR011006">
    <property type="entry name" value="CheY-like_superfamily"/>
</dbReference>
<reference evidence="10 11" key="1">
    <citation type="submission" date="2021-07" db="EMBL/GenBank/DDBJ databases">
        <authorList>
            <person name="So Y."/>
        </authorList>
    </citation>
    <scope>NUCLEOTIDE SEQUENCE [LARGE SCALE GENOMIC DNA]</scope>
    <source>
        <strain evidence="10 11">HJA6</strain>
    </source>
</reference>
<evidence type="ECO:0000256" key="4">
    <source>
        <dbReference type="ARBA" id="ARBA00023125"/>
    </source>
</evidence>
<evidence type="ECO:0000256" key="1">
    <source>
        <dbReference type="ARBA" id="ARBA00022553"/>
    </source>
</evidence>
<sequence length="238" mass="25433">MSSTIAIVDDEEHLREAVAEYLEDRGLRVLPAADAAAMRALVERERIDVAVLDIVMPGEDGLALGRWLRARGERPGIIFATSAGAPKDRVAGLELGADDYVVKPYDLRELHARIQGVLRRLPEEVAAPIGAPAAAQPPIRIGGFRFDLASHRLTDPSGQAVTLTAAEAALLGVLATRPNRILSRTQLLDLTGEERGDGSARAIDVRVARLRAKLRGGAGEAIRTIRGEGYMFVPGPAA</sequence>
<evidence type="ECO:0000256" key="3">
    <source>
        <dbReference type="ARBA" id="ARBA00023015"/>
    </source>
</evidence>
<evidence type="ECO:0000259" key="9">
    <source>
        <dbReference type="PROSITE" id="PS51755"/>
    </source>
</evidence>
<evidence type="ECO:0000256" key="7">
    <source>
        <dbReference type="PROSITE-ProRule" id="PRU01091"/>
    </source>
</evidence>
<dbReference type="RefSeq" id="WP_219764652.1">
    <property type="nucleotide sequence ID" value="NZ_JAHYBZ010000007.1"/>
</dbReference>
<feature type="modified residue" description="4-aspartylphosphate" evidence="6">
    <location>
        <position position="53"/>
    </location>
</feature>
<dbReference type="InterPro" id="IPR036388">
    <property type="entry name" value="WH-like_DNA-bd_sf"/>
</dbReference>
<dbReference type="PROSITE" id="PS51755">
    <property type="entry name" value="OMPR_PHOB"/>
    <property type="match status" value="1"/>
</dbReference>
<dbReference type="Proteomes" id="UP001196565">
    <property type="component" value="Unassembled WGS sequence"/>
</dbReference>
<feature type="domain" description="Response regulatory" evidence="8">
    <location>
        <begin position="4"/>
        <end position="118"/>
    </location>
</feature>
<dbReference type="SUPFAM" id="SSF46894">
    <property type="entry name" value="C-terminal effector domain of the bipartite response regulators"/>
    <property type="match status" value="1"/>
</dbReference>
<keyword evidence="4 7" id="KW-0238">DNA-binding</keyword>
<feature type="DNA-binding region" description="OmpR/PhoB-type" evidence="7">
    <location>
        <begin position="136"/>
        <end position="234"/>
    </location>
</feature>
<evidence type="ECO:0000313" key="11">
    <source>
        <dbReference type="Proteomes" id="UP001196565"/>
    </source>
</evidence>
<feature type="domain" description="OmpR/PhoB-type" evidence="9">
    <location>
        <begin position="136"/>
        <end position="234"/>
    </location>
</feature>
<dbReference type="SUPFAM" id="SSF52172">
    <property type="entry name" value="CheY-like"/>
    <property type="match status" value="1"/>
</dbReference>
<dbReference type="SMART" id="SM00448">
    <property type="entry name" value="REC"/>
    <property type="match status" value="1"/>
</dbReference>
<dbReference type="PANTHER" id="PTHR48111:SF4">
    <property type="entry name" value="DNA-BINDING DUAL TRANSCRIPTIONAL REGULATOR OMPR"/>
    <property type="match status" value="1"/>
</dbReference>
<keyword evidence="5" id="KW-0804">Transcription</keyword>
<name>A0ABS7AE73_9PROT</name>
<dbReference type="PROSITE" id="PS50110">
    <property type="entry name" value="RESPONSE_REGULATORY"/>
    <property type="match status" value="1"/>
</dbReference>
<protein>
    <submittedName>
        <fullName evidence="10">Response regulator transcription factor</fullName>
    </submittedName>
</protein>
<dbReference type="InterPro" id="IPR001867">
    <property type="entry name" value="OmpR/PhoB-type_DNA-bd"/>
</dbReference>